<dbReference type="AlphaFoldDB" id="A0A561T5E7"/>
<dbReference type="PANTHER" id="PTHR14969">
    <property type="entry name" value="SPHINGOSINE-1-PHOSPHATE PHOSPHOHYDROLASE"/>
    <property type="match status" value="1"/>
</dbReference>
<evidence type="ECO:0000313" key="4">
    <source>
        <dbReference type="Proteomes" id="UP000321261"/>
    </source>
</evidence>
<dbReference type="EMBL" id="VIWU01000001">
    <property type="protein sequence ID" value="TWF82319.1"/>
    <property type="molecule type" value="Genomic_DNA"/>
</dbReference>
<keyword evidence="1" id="KW-1133">Transmembrane helix</keyword>
<feature type="transmembrane region" description="Helical" evidence="1">
    <location>
        <begin position="103"/>
        <end position="122"/>
    </location>
</feature>
<feature type="transmembrane region" description="Helical" evidence="1">
    <location>
        <begin position="147"/>
        <end position="165"/>
    </location>
</feature>
<keyword evidence="1" id="KW-0812">Transmembrane</keyword>
<comment type="caution">
    <text evidence="3">The sequence shown here is derived from an EMBL/GenBank/DDBJ whole genome shotgun (WGS) entry which is preliminary data.</text>
</comment>
<protein>
    <submittedName>
        <fullName evidence="3">Undecaprenyl-diphosphatase</fullName>
    </submittedName>
</protein>
<organism evidence="3 4">
    <name type="scientific">Pseudonocardia hierapolitana</name>
    <dbReference type="NCBI Taxonomy" id="1128676"/>
    <lineage>
        <taxon>Bacteria</taxon>
        <taxon>Bacillati</taxon>
        <taxon>Actinomycetota</taxon>
        <taxon>Actinomycetes</taxon>
        <taxon>Pseudonocardiales</taxon>
        <taxon>Pseudonocardiaceae</taxon>
        <taxon>Pseudonocardia</taxon>
    </lineage>
</organism>
<proteinExistence type="predicted"/>
<feature type="transmembrane region" description="Helical" evidence="1">
    <location>
        <begin position="25"/>
        <end position="48"/>
    </location>
</feature>
<evidence type="ECO:0000256" key="1">
    <source>
        <dbReference type="SAM" id="Phobius"/>
    </source>
</evidence>
<dbReference type="PANTHER" id="PTHR14969:SF13">
    <property type="entry name" value="AT30094P"/>
    <property type="match status" value="1"/>
</dbReference>
<reference evidence="3 4" key="1">
    <citation type="submission" date="2019-06" db="EMBL/GenBank/DDBJ databases">
        <title>Sequencing the genomes of 1000 actinobacteria strains.</title>
        <authorList>
            <person name="Klenk H.-P."/>
        </authorList>
    </citation>
    <scope>NUCLEOTIDE SEQUENCE [LARGE SCALE GENOMIC DNA]</scope>
    <source>
        <strain evidence="3 4">DSM 45671</strain>
    </source>
</reference>
<dbReference type="CDD" id="cd03392">
    <property type="entry name" value="PAP2_like_2"/>
    <property type="match status" value="1"/>
</dbReference>
<dbReference type="Pfam" id="PF01569">
    <property type="entry name" value="PAP2"/>
    <property type="match status" value="1"/>
</dbReference>
<dbReference type="Gene3D" id="1.20.144.10">
    <property type="entry name" value="Phosphatidic acid phosphatase type 2/haloperoxidase"/>
    <property type="match status" value="1"/>
</dbReference>
<feature type="domain" description="Phosphatidic acid phosphatase type 2/haloperoxidase" evidence="2">
    <location>
        <begin position="105"/>
        <end position="217"/>
    </location>
</feature>
<feature type="transmembrane region" description="Helical" evidence="1">
    <location>
        <begin position="177"/>
        <end position="196"/>
    </location>
</feature>
<name>A0A561T5E7_9PSEU</name>
<evidence type="ECO:0000313" key="3">
    <source>
        <dbReference type="EMBL" id="TWF82319.1"/>
    </source>
</evidence>
<keyword evidence="4" id="KW-1185">Reference proteome</keyword>
<gene>
    <name evidence="3" type="ORF">FHX44_118268</name>
</gene>
<dbReference type="SMART" id="SM00014">
    <property type="entry name" value="acidPPc"/>
    <property type="match status" value="1"/>
</dbReference>
<dbReference type="SUPFAM" id="SSF48317">
    <property type="entry name" value="Acid phosphatase/Vanadium-dependent haloperoxidase"/>
    <property type="match status" value="1"/>
</dbReference>
<dbReference type="InterPro" id="IPR000326">
    <property type="entry name" value="PAP2/HPO"/>
</dbReference>
<dbReference type="Proteomes" id="UP000321261">
    <property type="component" value="Unassembled WGS sequence"/>
</dbReference>
<evidence type="ECO:0000259" key="2">
    <source>
        <dbReference type="SMART" id="SM00014"/>
    </source>
</evidence>
<dbReference type="InterPro" id="IPR036938">
    <property type="entry name" value="PAP2/HPO_sf"/>
</dbReference>
<keyword evidence="1" id="KW-0472">Membrane</keyword>
<feature type="transmembrane region" description="Helical" evidence="1">
    <location>
        <begin position="68"/>
        <end position="91"/>
    </location>
</feature>
<feature type="transmembrane region" description="Helical" evidence="1">
    <location>
        <begin position="202"/>
        <end position="220"/>
    </location>
</feature>
<sequence>MARPIDDHPAGLNEPVPLRGPRPGLGVAVAVLLGLAALAGLWAAFTGVGPAQLDAAVLDESVESRTDLLTAAAVTVTHLGSTAAMAVLAIASGIRLWRTDRRADAVLVIGAMAGAQLVFRGLKELLDRPRPPEDGRLVHAVSESLPSGHATTAVVVIGTLLVLAWPGRTPPVRAGLVAAATVWVGAVGLTRIYLGVHWFSDVIAGWLVGGAWLAICVVVWSRWRARAGVDLTTARLPGPQQGPPPPGG</sequence>
<accession>A0A561T5E7</accession>